<evidence type="ECO:0000259" key="2">
    <source>
        <dbReference type="PROSITE" id="PS51746"/>
    </source>
</evidence>
<protein>
    <recommendedName>
        <fullName evidence="2">PPM-type phosphatase domain-containing protein</fullName>
    </recommendedName>
</protein>
<dbReference type="EMBL" id="JABFUD020000005">
    <property type="protein sequence ID" value="KAI5079414.1"/>
    <property type="molecule type" value="Genomic_DNA"/>
</dbReference>
<feature type="region of interest" description="Disordered" evidence="1">
    <location>
        <begin position="412"/>
        <end position="432"/>
    </location>
</feature>
<dbReference type="Pfam" id="PF00481">
    <property type="entry name" value="PP2C"/>
    <property type="match status" value="1"/>
</dbReference>
<dbReference type="Proteomes" id="UP000886520">
    <property type="component" value="Chromosome 5"/>
</dbReference>
<proteinExistence type="predicted"/>
<feature type="region of interest" description="Disordered" evidence="1">
    <location>
        <begin position="601"/>
        <end position="635"/>
    </location>
</feature>
<organism evidence="3 4">
    <name type="scientific">Adiantum capillus-veneris</name>
    <name type="common">Maidenhair fern</name>
    <dbReference type="NCBI Taxonomy" id="13818"/>
    <lineage>
        <taxon>Eukaryota</taxon>
        <taxon>Viridiplantae</taxon>
        <taxon>Streptophyta</taxon>
        <taxon>Embryophyta</taxon>
        <taxon>Tracheophyta</taxon>
        <taxon>Polypodiopsida</taxon>
        <taxon>Polypodiidae</taxon>
        <taxon>Polypodiales</taxon>
        <taxon>Pteridineae</taxon>
        <taxon>Pteridaceae</taxon>
        <taxon>Vittarioideae</taxon>
        <taxon>Adiantum</taxon>
    </lineage>
</organism>
<dbReference type="CDD" id="cd00143">
    <property type="entry name" value="PP2Cc"/>
    <property type="match status" value="1"/>
</dbReference>
<name>A0A9D4V4J2_ADICA</name>
<reference evidence="3 4" key="1">
    <citation type="submission" date="2021-01" db="EMBL/GenBank/DDBJ databases">
        <title>Adiantum capillus-veneris genome.</title>
        <authorList>
            <person name="Fang Y."/>
            <person name="Liao Q."/>
        </authorList>
    </citation>
    <scope>NUCLEOTIDE SEQUENCE [LARGE SCALE GENOMIC DNA]</scope>
    <source>
        <strain evidence="3">H3</strain>
        <tissue evidence="3">Leaf</tissue>
    </source>
</reference>
<dbReference type="InterPro" id="IPR036457">
    <property type="entry name" value="PPM-type-like_dom_sf"/>
</dbReference>
<feature type="region of interest" description="Disordered" evidence="1">
    <location>
        <begin position="1"/>
        <end position="22"/>
    </location>
</feature>
<dbReference type="GO" id="GO:0004722">
    <property type="term" value="F:protein serine/threonine phosphatase activity"/>
    <property type="evidence" value="ECO:0007669"/>
    <property type="project" value="InterPro"/>
</dbReference>
<dbReference type="InterPro" id="IPR001932">
    <property type="entry name" value="PPM-type_phosphatase-like_dom"/>
</dbReference>
<dbReference type="SUPFAM" id="SSF81606">
    <property type="entry name" value="PP2C-like"/>
    <property type="match status" value="1"/>
</dbReference>
<evidence type="ECO:0000313" key="4">
    <source>
        <dbReference type="Proteomes" id="UP000886520"/>
    </source>
</evidence>
<dbReference type="InterPro" id="IPR015655">
    <property type="entry name" value="PP2C"/>
</dbReference>
<dbReference type="SMART" id="SM00332">
    <property type="entry name" value="PP2Cc"/>
    <property type="match status" value="1"/>
</dbReference>
<gene>
    <name evidence="3" type="ORF">GOP47_0004893</name>
</gene>
<dbReference type="PANTHER" id="PTHR47992">
    <property type="entry name" value="PROTEIN PHOSPHATASE"/>
    <property type="match status" value="1"/>
</dbReference>
<evidence type="ECO:0000313" key="3">
    <source>
        <dbReference type="EMBL" id="KAI5079414.1"/>
    </source>
</evidence>
<accession>A0A9D4V4J2</accession>
<dbReference type="AlphaFoldDB" id="A0A9D4V4J2"/>
<feature type="compositionally biased region" description="Polar residues" evidence="1">
    <location>
        <begin position="415"/>
        <end position="427"/>
    </location>
</feature>
<dbReference type="PROSITE" id="PS51746">
    <property type="entry name" value="PPM_2"/>
    <property type="match status" value="1"/>
</dbReference>
<evidence type="ECO:0000256" key="1">
    <source>
        <dbReference type="SAM" id="MobiDB-lite"/>
    </source>
</evidence>
<feature type="domain" description="PPM-type phosphatase" evidence="2">
    <location>
        <begin position="61"/>
        <end position="377"/>
    </location>
</feature>
<comment type="caution">
    <text evidence="3">The sequence shown here is derived from an EMBL/GenBank/DDBJ whole genome shotgun (WGS) entry which is preliminary data.</text>
</comment>
<dbReference type="OrthoDB" id="10264738at2759"/>
<sequence>MGACLSVDDSSDDEVGCGGSARAKRKQRKQRIMEVLAAEAKNNELLFRMPGRMCLNGSSSNACIFTQQGRKGTNQDAMIVWESFASRADTTFCGVFDGHGPYGHLVARKVRDSLPSKLAAIYKTQARQEMRMIPSANGIDEVKALNYTGVALDVNAHGTVADGPKKVFSSWKDCFLKAYHAMDKELKSHPTIDCFCSGTTSVTMVLQGQDIVIANVGDSRAVLATLIEDDNTQVEAIQLTVDLKPNLPLEAERIKRCKGRVFALEDEPEVARVWLPHDDSPGLAMARAFGDFCLKDFGLIAVPEVTYTRLTERDQFIVLASDGVWDVLSNKEVVETIWEAPTRTTAARSLVETAVRAWRLKYPTSKVDDCAVVCFYFNKQQRWQAQATVSACSAVELGEVPKMDVEEAMAPPEFNRSNTLRTSSSGKGVNDRHSVVEQSLVSQPHGDIAIEEGVSIGKSSISEQMDAGADDKNGGLSVDAVHTNVNLVDAKPEDNNHHCEAIAETQHVNSPFSRSPSPQERSEIFETLLPTVQEEAPSEITVMSDVGEDEVGKIEGNVAMGRSSSRRSLAECLSVADEDEWSALEGVARVNSLMNLPRFLGGDKRMGSPSFRAAKSSKSKKGVGKNAAPAAKRRW</sequence>
<keyword evidence="4" id="KW-1185">Reference proteome</keyword>
<dbReference type="Gene3D" id="3.60.40.10">
    <property type="entry name" value="PPM-type phosphatase domain"/>
    <property type="match status" value="1"/>
</dbReference>